<proteinExistence type="predicted"/>
<dbReference type="Proteomes" id="UP000246132">
    <property type="component" value="Unassembled WGS sequence"/>
</dbReference>
<dbReference type="EMBL" id="QFWV02000008">
    <property type="protein sequence ID" value="RKF06018.1"/>
    <property type="molecule type" value="Genomic_DNA"/>
</dbReference>
<dbReference type="AlphaFoldDB" id="A0A3A8A9K0"/>
<keyword evidence="2" id="KW-1185">Reference proteome</keyword>
<organism evidence="1 2">
    <name type="scientific">Oceaniradius stylonematis</name>
    <dbReference type="NCBI Taxonomy" id="2184161"/>
    <lineage>
        <taxon>Bacteria</taxon>
        <taxon>Pseudomonadati</taxon>
        <taxon>Pseudomonadota</taxon>
        <taxon>Alphaproteobacteria</taxon>
        <taxon>Hyphomicrobiales</taxon>
        <taxon>Ahrensiaceae</taxon>
        <taxon>Oceaniradius</taxon>
    </lineage>
</organism>
<protein>
    <submittedName>
        <fullName evidence="1">Uncharacterized protein</fullName>
    </submittedName>
</protein>
<evidence type="ECO:0000313" key="1">
    <source>
        <dbReference type="EMBL" id="RKF06018.1"/>
    </source>
</evidence>
<accession>A0A3A8A9K0</accession>
<name>A0A3A8A9K0_9HYPH</name>
<evidence type="ECO:0000313" key="2">
    <source>
        <dbReference type="Proteomes" id="UP000246132"/>
    </source>
</evidence>
<comment type="caution">
    <text evidence="1">The sequence shown here is derived from an EMBL/GenBank/DDBJ whole genome shotgun (WGS) entry which is preliminary data.</text>
</comment>
<sequence length="427" mass="48928">MKRLYENALIYGRLFTVDRPHLVERYNKALEAFRLPPTKLDRFDIDRTGFSPQVAEELGDFDYLDPAGINRRFIILTPGQASLPVVHTRFSNTGGLMHEFYTANARAIHALTIKDVIYGEIEDNVSAIEDIEDLLSIEQVQFKVLSAENVLAKAAELRTLVDRLKTEPDAWRDDAMLEQMVTLAQTTGDIRSNRLVPDQVVFRHSAFWTSHFGGTYVFVDDKMTTVICDADAPGFRRSRPWQVSYLDIGDHRRVFDFLSRSGRIDLPSASWLEGGGFIDHRADLALKGLVHAIDPDADLTAADPVWLQTFVSRNAGPIREDGTYPFLNSARRELARTGRIDIRDVPHALRFQIVRGKPDHHDAWLTNRLISEYVPRDFVTRYVFNKQRFYAEYERWDDGFRGFVVETLKNTYLTDKAGLRARLFGLD</sequence>
<dbReference type="OrthoDB" id="8430253at2"/>
<reference evidence="1 2" key="1">
    <citation type="journal article" date="2018" name="Int. J. Syst. Bacteriol.">
        <title>Oceaniradius stylonemae gen. nov., sp. nov., isolated from a red alga, Stylonema cornu-cervi.</title>
        <authorList>
            <person name="Jeong S."/>
        </authorList>
    </citation>
    <scope>NUCLEOTIDE SEQUENCE [LARGE SCALE GENOMIC DNA]</scope>
    <source>
        <strain evidence="1 2">StC1</strain>
    </source>
</reference>
<dbReference type="InterPro" id="IPR046578">
    <property type="entry name" value="DUF6638"/>
</dbReference>
<dbReference type="RefSeq" id="WP_109767589.1">
    <property type="nucleotide sequence ID" value="NZ_QFWV02000008.1"/>
</dbReference>
<dbReference type="Pfam" id="PF20343">
    <property type="entry name" value="DUF6638"/>
    <property type="match status" value="1"/>
</dbReference>
<gene>
    <name evidence="1" type="ORF">DEM25_015840</name>
</gene>